<dbReference type="OrthoDB" id="9775969at2"/>
<dbReference type="InterPro" id="IPR021409">
    <property type="entry name" value="DUF3047"/>
</dbReference>
<organism evidence="1 2">
    <name type="scientific">Bradyrhizobium macuxiense</name>
    <dbReference type="NCBI Taxonomy" id="1755647"/>
    <lineage>
        <taxon>Bacteria</taxon>
        <taxon>Pseudomonadati</taxon>
        <taxon>Pseudomonadota</taxon>
        <taxon>Alphaproteobacteria</taxon>
        <taxon>Hyphomicrobiales</taxon>
        <taxon>Nitrobacteraceae</taxon>
        <taxon>Bradyrhizobium</taxon>
    </lineage>
</organism>
<sequence>MCFDCLGFGVSSPAGRIGKISRRDAMLRASALGLVLPFAGPALRPAQAAEQGGPAAADLVSGIKDIIARASSPEVLASRVFEINGADLPWTDLGLDAAQGQQMTFLLGGRMWLSREHDLWFGPGLVFHARTRGQLPIYNPMLDTGTMTASHDGRIEVARSAAEWANEDGVLATPQDIYRKADVRITGIALLWRGDAAAGVRSLLAHGDVGGVLKSELARLQRGGKLPAGWSNLLGFGGGQEVFSQGADGEIICDTAGHVSIIERPLSLALASGPRLAWRWKIDQLPSVVAEDQAATHDYLSIGVKFEDGQDLTYIWSEHLPEGKVFRCPLPAWKAIETHMIVRSGKADLGTWQAQERDIAADYAAHIGGSAQAISKIWLLAVAPFQRRHGACRYADIKVTTGDNAVHRV</sequence>
<reference evidence="1 2" key="1">
    <citation type="submission" date="2019-06" db="EMBL/GenBank/DDBJ databases">
        <title>Genomic Encyclopedia of Type Strains, Phase IV (KMG-V): Genome sequencing to study the core and pangenomes of soil and plant-associated prokaryotes.</title>
        <authorList>
            <person name="Whitman W."/>
        </authorList>
    </citation>
    <scope>NUCLEOTIDE SEQUENCE [LARGE SCALE GENOMIC DNA]</scope>
    <source>
        <strain evidence="1 2">BR 10355</strain>
    </source>
</reference>
<dbReference type="Proteomes" id="UP000321304">
    <property type="component" value="Unassembled WGS sequence"/>
</dbReference>
<name>A0A560M4P5_9BRAD</name>
<keyword evidence="2" id="KW-1185">Reference proteome</keyword>
<evidence type="ECO:0000313" key="2">
    <source>
        <dbReference type="Proteomes" id="UP000321304"/>
    </source>
</evidence>
<accession>A0A560M4P5</accession>
<protein>
    <submittedName>
        <fullName evidence="1">DUF3047 family protein</fullName>
    </submittedName>
</protein>
<proteinExistence type="predicted"/>
<comment type="caution">
    <text evidence="1">The sequence shown here is derived from an EMBL/GenBank/DDBJ whole genome shotgun (WGS) entry which is preliminary data.</text>
</comment>
<dbReference type="Pfam" id="PF11249">
    <property type="entry name" value="DUF3047"/>
    <property type="match status" value="1"/>
</dbReference>
<dbReference type="AlphaFoldDB" id="A0A560M4P5"/>
<dbReference type="EMBL" id="VITY01000005">
    <property type="protein sequence ID" value="TWC00651.1"/>
    <property type="molecule type" value="Genomic_DNA"/>
</dbReference>
<evidence type="ECO:0000313" key="1">
    <source>
        <dbReference type="EMBL" id="TWC00651.1"/>
    </source>
</evidence>
<gene>
    <name evidence="1" type="ORF">FBZ93_105451</name>
</gene>